<evidence type="ECO:0000256" key="1">
    <source>
        <dbReference type="SAM" id="MobiDB-lite"/>
    </source>
</evidence>
<accession>H0I1N4</accession>
<dbReference type="Proteomes" id="UP000003250">
    <property type="component" value="Unassembled WGS sequence"/>
</dbReference>
<dbReference type="EMBL" id="AHAM01000286">
    <property type="protein sequence ID" value="EHK53098.1"/>
    <property type="molecule type" value="Genomic_DNA"/>
</dbReference>
<evidence type="ECO:0000313" key="2">
    <source>
        <dbReference type="EMBL" id="EHK53098.1"/>
    </source>
</evidence>
<dbReference type="PATRIC" id="fig|1107882.3.peg.6165"/>
<protein>
    <submittedName>
        <fullName evidence="2">Uncharacterized protein</fullName>
    </submittedName>
</protein>
<dbReference type="AlphaFoldDB" id="H0I1N4"/>
<feature type="region of interest" description="Disordered" evidence="1">
    <location>
        <begin position="514"/>
        <end position="534"/>
    </location>
</feature>
<evidence type="ECO:0000313" key="3">
    <source>
        <dbReference type="Proteomes" id="UP000003250"/>
    </source>
</evidence>
<feature type="compositionally biased region" description="Basic and acidic residues" evidence="1">
    <location>
        <begin position="525"/>
        <end position="534"/>
    </location>
</feature>
<keyword evidence="3" id="KW-1185">Reference proteome</keyword>
<proteinExistence type="predicted"/>
<sequence length="534" mass="57656">MTGEMEHDEPILLWSSRVAVATPAPSRIVIEGSESDGRFVPHAVRIPDDGPAQTMKVPLPVGENLLDRLHARPFGSEERVEAERSQDGLVIRCGEGTAPAGVVLETGSFHFPRAAHLRLVVAGLGSGEQFGLSLVERGGDAPSPPQVLLDAKGGSLKLPPSRPTDVPPSRQFVISCPSGQASLRLKSVALEPGLPSRQISNTGTWLWRADAWLQRPAKVEQWAVASQLDRTFLQLKIDKGEVAHSTALAEFVTRLDRRGISAHAVEGDPAMATADGLGHALRRVAAIRRYQIASPPRARLAGLQFDIESYLLSDFALDPTAIWAQWAETIQALSSAWGEPVSVVVPFWMLDSEAGAAAMAAVRPVISNLTVMAYRTEIGQVTALSEPWLAWGTLNGVPVSVALENGPLGAEVHRTFLRAETGSLLLSMAGRRATVSLFSHPAVARQDALAYAFHHETRVNPARISFMNNRDKLAVARAKLARLLVAWPSFDGLMIHALDETHRGFGGPRILLPEARANEPQASDSDLRRRPAAD</sequence>
<reference evidence="2 3" key="1">
    <citation type="journal article" date="2012" name="J. Bacteriol.">
        <title>Draft Genome Sequence of Mesorhizobium alhagi CCNWXJ12-2T, a Novel Salt-Resistant Species Isolated from the Desert of Northwestern China.</title>
        <authorList>
            <person name="Zhou M."/>
            <person name="Chen W."/>
            <person name="Chen H."/>
            <person name="Wei G."/>
        </authorList>
    </citation>
    <scope>NUCLEOTIDE SEQUENCE [LARGE SCALE GENOMIC DNA]</scope>
    <source>
        <strain evidence="2 3">CCNWXJ12-2</strain>
    </source>
</reference>
<organism evidence="2 3">
    <name type="scientific">Mesorhizobium alhagi CCNWXJ12-2</name>
    <dbReference type="NCBI Taxonomy" id="1107882"/>
    <lineage>
        <taxon>Bacteria</taxon>
        <taxon>Pseudomonadati</taxon>
        <taxon>Pseudomonadota</taxon>
        <taxon>Alphaproteobacteria</taxon>
        <taxon>Hyphomicrobiales</taxon>
        <taxon>Phyllobacteriaceae</taxon>
        <taxon>Allomesorhizobium</taxon>
    </lineage>
</organism>
<gene>
    <name evidence="2" type="ORF">MAXJ12_31859</name>
</gene>
<name>H0I1N4_9HYPH</name>